<reference evidence="1 2" key="1">
    <citation type="submission" date="2018-03" db="EMBL/GenBank/DDBJ databases">
        <title>Aquarubrobacter algicola gen. nov., sp. nov., a novel actinobacterium isolated from shallow eutrophic lake during the end of cyanobacterial harmful algal blooms.</title>
        <authorList>
            <person name="Chun S.J."/>
        </authorList>
    </citation>
    <scope>NUCLEOTIDE SEQUENCE [LARGE SCALE GENOMIC DNA]</scope>
    <source>
        <strain evidence="1 2">Seoho-28</strain>
    </source>
</reference>
<gene>
    <name evidence="1" type="ORF">C7Y72_10405</name>
</gene>
<keyword evidence="2" id="KW-1185">Reference proteome</keyword>
<protein>
    <submittedName>
        <fullName evidence="1">Uncharacterized protein</fullName>
    </submittedName>
</protein>
<name>A0A2T4ULB2_9ACTN</name>
<dbReference type="AlphaFoldDB" id="A0A2T4ULB2"/>
<evidence type="ECO:0000313" key="1">
    <source>
        <dbReference type="EMBL" id="PTL60027.1"/>
    </source>
</evidence>
<dbReference type="Proteomes" id="UP000240739">
    <property type="component" value="Unassembled WGS sequence"/>
</dbReference>
<comment type="caution">
    <text evidence="1">The sequence shown here is derived from an EMBL/GenBank/DDBJ whole genome shotgun (WGS) entry which is preliminary data.</text>
</comment>
<dbReference type="InterPro" id="IPR036390">
    <property type="entry name" value="WH_DNA-bd_sf"/>
</dbReference>
<organism evidence="1 2">
    <name type="scientific">Paraconexibacter algicola</name>
    <dbReference type="NCBI Taxonomy" id="2133960"/>
    <lineage>
        <taxon>Bacteria</taxon>
        <taxon>Bacillati</taxon>
        <taxon>Actinomycetota</taxon>
        <taxon>Thermoleophilia</taxon>
        <taxon>Solirubrobacterales</taxon>
        <taxon>Paraconexibacteraceae</taxon>
        <taxon>Paraconexibacter</taxon>
    </lineage>
</organism>
<dbReference type="RefSeq" id="WP_107568671.1">
    <property type="nucleotide sequence ID" value="NZ_PYYB01000001.1"/>
</dbReference>
<proteinExistence type="predicted"/>
<accession>A0A2T4ULB2</accession>
<dbReference type="SUPFAM" id="SSF46785">
    <property type="entry name" value="Winged helix' DNA-binding domain"/>
    <property type="match status" value="1"/>
</dbReference>
<sequence length="192" mass="21063">MNAVLHAVRVKGIASEAAIVDATGLSLGEVERELATLEGDELVLRRPSRKRPGWVLTEEGRIHHGAQLAAAHDDAELAAIAEHYEGFLAVNAQVKTVSAKWQHATDDAARFELIDRIETLHGRAAPVLERAGAAAERYGRYGARLGAALEKLEDDQRFFVSPLVDSYHTVWFECHEDFLLTLGRTRAGEGSE</sequence>
<dbReference type="EMBL" id="PYYB01000001">
    <property type="protein sequence ID" value="PTL60027.1"/>
    <property type="molecule type" value="Genomic_DNA"/>
</dbReference>
<dbReference type="OrthoDB" id="3568381at2"/>
<evidence type="ECO:0000313" key="2">
    <source>
        <dbReference type="Proteomes" id="UP000240739"/>
    </source>
</evidence>